<evidence type="ECO:0000259" key="7">
    <source>
        <dbReference type="Pfam" id="PF01385"/>
    </source>
</evidence>
<keyword evidence="2" id="KW-0815">Transposition</keyword>
<evidence type="ECO:0000256" key="3">
    <source>
        <dbReference type="ARBA" id="ARBA00022723"/>
    </source>
</evidence>
<comment type="similarity">
    <text evidence="1">In the C-terminal section; belongs to the transposase 35 family.</text>
</comment>
<evidence type="ECO:0000259" key="9">
    <source>
        <dbReference type="Pfam" id="PF12323"/>
    </source>
</evidence>
<dbReference type="Pfam" id="PF07282">
    <property type="entry name" value="Cas12f1-like_TNB"/>
    <property type="match status" value="1"/>
</dbReference>
<protein>
    <submittedName>
        <fullName evidence="10">RNA-guided endonuclease InsQ/TnpB family protein</fullName>
    </submittedName>
</protein>
<keyword evidence="10" id="KW-0540">Nuclease</keyword>
<name>A0ABW1SSU2_9LACO</name>
<keyword evidence="4" id="KW-0862">Zinc</keyword>
<evidence type="ECO:0000313" key="11">
    <source>
        <dbReference type="Proteomes" id="UP001596254"/>
    </source>
</evidence>
<dbReference type="GO" id="GO:0004519">
    <property type="term" value="F:endonuclease activity"/>
    <property type="evidence" value="ECO:0007669"/>
    <property type="project" value="UniProtKB-KW"/>
</dbReference>
<evidence type="ECO:0000256" key="1">
    <source>
        <dbReference type="ARBA" id="ARBA00008761"/>
    </source>
</evidence>
<dbReference type="EMBL" id="JBHSSK010000023">
    <property type="protein sequence ID" value="MFC6207569.1"/>
    <property type="molecule type" value="Genomic_DNA"/>
</dbReference>
<keyword evidence="3" id="KW-0479">Metal-binding</keyword>
<gene>
    <name evidence="10" type="ORF">ACFP1G_08805</name>
</gene>
<comment type="caution">
    <text evidence="10">The sequence shown here is derived from an EMBL/GenBank/DDBJ whole genome shotgun (WGS) entry which is preliminary data.</text>
</comment>
<keyword evidence="10" id="KW-0378">Hydrolase</keyword>
<feature type="domain" description="Probable transposase IS891/IS1136/IS1341" evidence="7">
    <location>
        <begin position="229"/>
        <end position="335"/>
    </location>
</feature>
<dbReference type="Pfam" id="PF12323">
    <property type="entry name" value="HTH_OrfB_IS605"/>
    <property type="match status" value="1"/>
</dbReference>
<dbReference type="InterPro" id="IPR021027">
    <property type="entry name" value="Transposase_put_HTH"/>
</dbReference>
<evidence type="ECO:0000256" key="6">
    <source>
        <dbReference type="ARBA" id="ARBA00023172"/>
    </source>
</evidence>
<dbReference type="InterPro" id="IPR001959">
    <property type="entry name" value="Transposase"/>
</dbReference>
<keyword evidence="10" id="KW-0255">Endonuclease</keyword>
<evidence type="ECO:0000259" key="8">
    <source>
        <dbReference type="Pfam" id="PF07282"/>
    </source>
</evidence>
<dbReference type="NCBIfam" id="NF040570">
    <property type="entry name" value="guided_TnpB"/>
    <property type="match status" value="1"/>
</dbReference>
<organism evidence="10 11">
    <name type="scientific">Levilactobacillus tongjiangensis</name>
    <dbReference type="NCBI Taxonomy" id="2486023"/>
    <lineage>
        <taxon>Bacteria</taxon>
        <taxon>Bacillati</taxon>
        <taxon>Bacillota</taxon>
        <taxon>Bacilli</taxon>
        <taxon>Lactobacillales</taxon>
        <taxon>Lactobacillaceae</taxon>
        <taxon>Levilactobacillus</taxon>
    </lineage>
</organism>
<keyword evidence="5" id="KW-0238">DNA-binding</keyword>
<feature type="domain" description="Cas12f1-like TNB" evidence="8">
    <location>
        <begin position="348"/>
        <end position="417"/>
    </location>
</feature>
<evidence type="ECO:0000256" key="2">
    <source>
        <dbReference type="ARBA" id="ARBA00022578"/>
    </source>
</evidence>
<accession>A0ABW1SSU2</accession>
<dbReference type="Pfam" id="PF01385">
    <property type="entry name" value="OrfB_IS605"/>
    <property type="match status" value="1"/>
</dbReference>
<evidence type="ECO:0000256" key="5">
    <source>
        <dbReference type="ARBA" id="ARBA00023125"/>
    </source>
</evidence>
<evidence type="ECO:0000313" key="10">
    <source>
        <dbReference type="EMBL" id="MFC6207569.1"/>
    </source>
</evidence>
<feature type="domain" description="Transposase putative helix-turn-helix" evidence="9">
    <location>
        <begin position="25"/>
        <end position="54"/>
    </location>
</feature>
<dbReference type="InterPro" id="IPR010095">
    <property type="entry name" value="Cas12f1-like_TNB"/>
</dbReference>
<proteinExistence type="inferred from homology"/>
<keyword evidence="6" id="KW-0233">DNA recombination</keyword>
<keyword evidence="11" id="KW-1185">Reference proteome</keyword>
<evidence type="ECO:0000256" key="4">
    <source>
        <dbReference type="ARBA" id="ARBA00022833"/>
    </source>
</evidence>
<reference evidence="11" key="1">
    <citation type="journal article" date="2019" name="Int. J. Syst. Evol. Microbiol.">
        <title>The Global Catalogue of Microorganisms (GCM) 10K type strain sequencing project: providing services to taxonomists for standard genome sequencing and annotation.</title>
        <authorList>
            <consortium name="The Broad Institute Genomics Platform"/>
            <consortium name="The Broad Institute Genome Sequencing Center for Infectious Disease"/>
            <person name="Wu L."/>
            <person name="Ma J."/>
        </authorList>
    </citation>
    <scope>NUCLEOTIDE SEQUENCE [LARGE SCALE GENOMIC DNA]</scope>
    <source>
        <strain evidence="11">CCM 8905</strain>
    </source>
</reference>
<dbReference type="Proteomes" id="UP001596254">
    <property type="component" value="Unassembled WGS sequence"/>
</dbReference>
<sequence>MVRLPKNQIGGGFMSDFGQLPYRFGIKVRIYPSDRQKQLIKRNAEAYRFVYNEHHAIQQRLEHLHQIKHPPTKVHTLIQHLTKSLDYQRMALNHSFLADPRIDAHVRLQAIIDYHDRQMAYQLGRAKRPHFLRKSYTWRYQLACQYHHRRHGSLRNGSIAFTDTHHVTLPIIGRLRVAGSQRRLLSREALIQITLVTLTKDAVDHYYLSLQLTSLVPFVRHLDDQPRPIGIDLNTANFLTTSTGKTVASPHFNRRLSFRFRRAVQRLNWQRHLAQKERRPLRTARNYQKQRQCVAKLLIKLHQQRENFLQQLSTQILRHHDLVVAEELRGQDPARNYAMSWRFRDPGWISLLTMLRYKAQLYGRTFITVNPVSTTQTCSHCGYVLHGQQKLTCRERTWWCPHCLTFHRRDQNAAQNILNRGLIRLA</sequence>